<dbReference type="STRING" id="139420.A0A371CXW8"/>
<dbReference type="EMBL" id="KZ857441">
    <property type="protein sequence ID" value="RDX45133.1"/>
    <property type="molecule type" value="Genomic_DNA"/>
</dbReference>
<dbReference type="AlphaFoldDB" id="A0A371CXW8"/>
<feature type="compositionally biased region" description="Polar residues" evidence="1">
    <location>
        <begin position="17"/>
        <end position="29"/>
    </location>
</feature>
<feature type="region of interest" description="Disordered" evidence="1">
    <location>
        <begin position="635"/>
        <end position="690"/>
    </location>
</feature>
<feature type="region of interest" description="Disordered" evidence="1">
    <location>
        <begin position="303"/>
        <end position="421"/>
    </location>
</feature>
<feature type="compositionally biased region" description="Polar residues" evidence="1">
    <location>
        <begin position="492"/>
        <end position="515"/>
    </location>
</feature>
<feature type="compositionally biased region" description="Basic and acidic residues" evidence="1">
    <location>
        <begin position="357"/>
        <end position="368"/>
    </location>
</feature>
<feature type="compositionally biased region" description="Basic and acidic residues" evidence="1">
    <location>
        <begin position="1"/>
        <end position="13"/>
    </location>
</feature>
<feature type="region of interest" description="Disordered" evidence="1">
    <location>
        <begin position="434"/>
        <end position="552"/>
    </location>
</feature>
<feature type="region of interest" description="Disordered" evidence="1">
    <location>
        <begin position="1"/>
        <end position="29"/>
    </location>
</feature>
<keyword evidence="3" id="KW-1185">Reference proteome</keyword>
<reference evidence="2 3" key="1">
    <citation type="journal article" date="2018" name="Biotechnol. Biofuels">
        <title>Integrative visual omics of the white-rot fungus Polyporus brumalis exposes the biotechnological potential of its oxidative enzymes for delignifying raw plant biomass.</title>
        <authorList>
            <person name="Miyauchi S."/>
            <person name="Rancon A."/>
            <person name="Drula E."/>
            <person name="Hage H."/>
            <person name="Chaduli D."/>
            <person name="Favel A."/>
            <person name="Grisel S."/>
            <person name="Henrissat B."/>
            <person name="Herpoel-Gimbert I."/>
            <person name="Ruiz-Duenas F.J."/>
            <person name="Chevret D."/>
            <person name="Hainaut M."/>
            <person name="Lin J."/>
            <person name="Wang M."/>
            <person name="Pangilinan J."/>
            <person name="Lipzen A."/>
            <person name="Lesage-Meessen L."/>
            <person name="Navarro D."/>
            <person name="Riley R."/>
            <person name="Grigoriev I.V."/>
            <person name="Zhou S."/>
            <person name="Raouche S."/>
            <person name="Rosso M.N."/>
        </authorList>
    </citation>
    <scope>NUCLEOTIDE SEQUENCE [LARGE SCALE GENOMIC DNA]</scope>
    <source>
        <strain evidence="2 3">BRFM 1820</strain>
    </source>
</reference>
<feature type="compositionally biased region" description="Low complexity" evidence="1">
    <location>
        <begin position="388"/>
        <end position="405"/>
    </location>
</feature>
<gene>
    <name evidence="2" type="ORF">OH76DRAFT_1486585</name>
</gene>
<feature type="compositionally biased region" description="Low complexity" evidence="1">
    <location>
        <begin position="444"/>
        <end position="455"/>
    </location>
</feature>
<protein>
    <submittedName>
        <fullName evidence="2">Uncharacterized protein</fullName>
    </submittedName>
</protein>
<organism evidence="2 3">
    <name type="scientific">Lentinus brumalis</name>
    <dbReference type="NCBI Taxonomy" id="2498619"/>
    <lineage>
        <taxon>Eukaryota</taxon>
        <taxon>Fungi</taxon>
        <taxon>Dikarya</taxon>
        <taxon>Basidiomycota</taxon>
        <taxon>Agaricomycotina</taxon>
        <taxon>Agaricomycetes</taxon>
        <taxon>Polyporales</taxon>
        <taxon>Polyporaceae</taxon>
        <taxon>Lentinus</taxon>
    </lineage>
</organism>
<dbReference type="Proteomes" id="UP000256964">
    <property type="component" value="Unassembled WGS sequence"/>
</dbReference>
<sequence length="783" mass="84950">MSDRFDSNRDRLDLGGNASSPTLRGSTTPLVFVPATPSTSGHATIATDDENTPPALRRTSRSYAQVTAAPSVTTTTTVRPRNVQGAPASALTPQIIPDAGAIATAAIHAAPAVNVNHVAPPIVDYNPPMPATPVLRPAITSLRGIGGSFRLPPPAFPTAAGQLEDAVRTPEIQPVAISLADIDDSLVLPPPAHVWEGSQNLDHNESDTMSSLPDSSPISIPTTVAVSPDQNDTEQPTLRLDATNGSVTPPGESFEEFWAQFDTPVLPTTNLPSALQSPAILTTRNNTDIPLSQWPAPNQAANLQSHASPFNDENRPPMSNALDSHPPVASRYRRKRRGTSPPPGERVRKIAKRRNKGKEVERTPHVQQDEILTNPWASSFPSANAPGPSSQTLSLLTPSPLPSSSFGSINHTPYSDFTRRTSSTTTYYRRMNESASFPTPHRISPSPDTATPPTTQGLSQPRSRLAGPDLQTIGTREMLPVERRTSTRTRHTGNNAQEDTSRHSPANTSSATRRQPSIHDTPMCISPLPEDDQSLDVHQSERAHSSTPDLTELREHTYRSPTVEDIPEEGEIDEDRHVEETAWGPAFPQGSCSYIDRRPPLSTRSFQYNPDYEGAGHPRRFFEHAASTRLGTSSVRTTTGLDTRPPSRMSTIAERDHVSPDRTPSTRSISAPPDPLHDMLSTHPLTASSLPSRSPGLDIFNLSNDDNVPEAVRRGGPLAMMDDERPTPIPHEGDPEVHQHDPESHLRGMSDDWIQEVWADPAGTSITLSTFNPRFTKSYGSNS</sequence>
<feature type="region of interest" description="Disordered" evidence="1">
    <location>
        <begin position="197"/>
        <end position="218"/>
    </location>
</feature>
<name>A0A371CXW8_9APHY</name>
<evidence type="ECO:0000313" key="3">
    <source>
        <dbReference type="Proteomes" id="UP000256964"/>
    </source>
</evidence>
<accession>A0A371CXW8</accession>
<feature type="compositionally biased region" description="Polar residues" evidence="1">
    <location>
        <begin position="406"/>
        <end position="415"/>
    </location>
</feature>
<evidence type="ECO:0000313" key="2">
    <source>
        <dbReference type="EMBL" id="RDX45133.1"/>
    </source>
</evidence>
<proteinExistence type="predicted"/>
<evidence type="ECO:0000256" key="1">
    <source>
        <dbReference type="SAM" id="MobiDB-lite"/>
    </source>
</evidence>